<proteinExistence type="predicted"/>
<comment type="caution">
    <text evidence="1">The sequence shown here is derived from an EMBL/GenBank/DDBJ whole genome shotgun (WGS) entry which is preliminary data.</text>
</comment>
<reference evidence="1 2" key="1">
    <citation type="submission" date="2007-10" db="EMBL/GenBank/DDBJ databases">
        <authorList>
            <person name="Wagner-Dobler I."/>
            <person name="Ferriera S."/>
            <person name="Johnson J."/>
            <person name="Kravitz S."/>
            <person name="Beeson K."/>
            <person name="Sutton G."/>
            <person name="Rogers Y.-H."/>
            <person name="Friedman R."/>
            <person name="Frazier M."/>
            <person name="Venter J.C."/>
        </authorList>
    </citation>
    <scope>NUCLEOTIDE SEQUENCE [LARGE SCALE GENOMIC DNA]</scope>
    <source>
        <strain evidence="1 2">DFL-43</strain>
    </source>
</reference>
<dbReference type="RefSeq" id="WP_040449398.1">
    <property type="nucleotide sequence ID" value="NZ_CM002917.1"/>
</dbReference>
<gene>
    <name evidence="1" type="ORF">HPDFL43_17595</name>
</gene>
<organism evidence="1 2">
    <name type="scientific">Hoeflea phototrophica (strain DSM 17068 / NCIMB 14078 / DFL-43)</name>
    <dbReference type="NCBI Taxonomy" id="411684"/>
    <lineage>
        <taxon>Bacteria</taxon>
        <taxon>Pseudomonadati</taxon>
        <taxon>Pseudomonadota</taxon>
        <taxon>Alphaproteobacteria</taxon>
        <taxon>Hyphomicrobiales</taxon>
        <taxon>Rhizobiaceae</taxon>
        <taxon>Hoeflea</taxon>
    </lineage>
</organism>
<name>A9DFR9_HOEPD</name>
<protein>
    <submittedName>
        <fullName evidence="1">Uncharacterized protein</fullName>
    </submittedName>
</protein>
<dbReference type="HOGENOM" id="CLU_1738053_0_0_5"/>
<accession>A9DFR9</accession>
<reference evidence="1 2" key="2">
    <citation type="submission" date="2012-06" db="EMBL/GenBank/DDBJ databases">
        <authorList>
            <person name="Fiebig A."/>
        </authorList>
    </citation>
    <scope>NUCLEOTIDE SEQUENCE [LARGE SCALE GENOMIC DNA]</scope>
    <source>
        <strain evidence="1 2">DFL-43</strain>
    </source>
</reference>
<evidence type="ECO:0000313" key="1">
    <source>
        <dbReference type="EMBL" id="EDQ31655.2"/>
    </source>
</evidence>
<dbReference type="STRING" id="411684.HPDFL43_17595"/>
<evidence type="ECO:0000313" key="2">
    <source>
        <dbReference type="Proteomes" id="UP000004291"/>
    </source>
</evidence>
<dbReference type="EMBL" id="ABIA03000005">
    <property type="protein sequence ID" value="EDQ31655.2"/>
    <property type="molecule type" value="Genomic_DNA"/>
</dbReference>
<keyword evidence="2" id="KW-1185">Reference proteome</keyword>
<dbReference type="Proteomes" id="UP000004291">
    <property type="component" value="Chromosome"/>
</dbReference>
<dbReference type="AlphaFoldDB" id="A9DFR9"/>
<sequence length="150" mass="16633">MKHASTLDDIDFAWLPRSWESAQRAAGAIFHETGMNVDQANLLQLSKDLLSVLLLTALREGSPNMRFVEILATEMDCNSEMNMDHLLDPDVPTTGVALTSIKRVSGSWFCEPVKFVVMNIKDGNAKQISRQLRNSALLLGQCRAEISKAD</sequence>